<keyword evidence="3" id="KW-1185">Reference proteome</keyword>
<reference evidence="3" key="1">
    <citation type="journal article" date="2024" name="Toxins">
        <title>Genome Sequence Analysis of Native Xenorhabdus Strains Isolated from Entomopathogenic Nematodes in Argentina.</title>
        <authorList>
            <person name="Palma L."/>
            <person name="Frizzo L."/>
            <person name="Kaiser S."/>
            <person name="Berry C."/>
            <person name="Caballero P."/>
            <person name="Bode H.B."/>
            <person name="Del Valle E.E."/>
        </authorList>
    </citation>
    <scope>NUCLEOTIDE SEQUENCE [LARGE SCALE GENOMIC DNA]</scope>
    <source>
        <strain evidence="3">Reich</strain>
    </source>
</reference>
<dbReference type="PANTHER" id="PTHR21198:SF7">
    <property type="entry name" value="ASPARTATE-GLUTAMATE RACEMASE FAMILY"/>
    <property type="match status" value="1"/>
</dbReference>
<dbReference type="Proteomes" id="UP001271640">
    <property type="component" value="Unassembled WGS sequence"/>
</dbReference>
<comment type="caution">
    <text evidence="2">The sequence shown here is derived from an EMBL/GenBank/DDBJ whole genome shotgun (WGS) entry which is preliminary data.</text>
</comment>
<dbReference type="EMBL" id="VCDP01000048">
    <property type="protein sequence ID" value="MDX7999999.1"/>
    <property type="molecule type" value="Genomic_DNA"/>
</dbReference>
<gene>
    <name evidence="2" type="ORF">FE394_12480</name>
</gene>
<accession>A0ABU4SMY0</accession>
<name>A0ABU4SMY0_9GAMM</name>
<evidence type="ECO:0000313" key="3">
    <source>
        <dbReference type="Proteomes" id="UP001271640"/>
    </source>
</evidence>
<dbReference type="InterPro" id="IPR001920">
    <property type="entry name" value="Asp/Glu_race"/>
</dbReference>
<evidence type="ECO:0000313" key="2">
    <source>
        <dbReference type="EMBL" id="MDX7999999.1"/>
    </source>
</evidence>
<keyword evidence="1" id="KW-0413">Isomerase</keyword>
<dbReference type="Pfam" id="PF01177">
    <property type="entry name" value="Asp_Glu_race"/>
    <property type="match status" value="1"/>
</dbReference>
<dbReference type="Gene3D" id="3.40.50.1860">
    <property type="match status" value="2"/>
</dbReference>
<organism evidence="2 3">
    <name type="scientific">Xenorhabdus littoralis</name>
    <dbReference type="NCBI Taxonomy" id="2582835"/>
    <lineage>
        <taxon>Bacteria</taxon>
        <taxon>Pseudomonadati</taxon>
        <taxon>Pseudomonadota</taxon>
        <taxon>Gammaproteobacteria</taxon>
        <taxon>Enterobacterales</taxon>
        <taxon>Morganellaceae</taxon>
        <taxon>Xenorhabdus</taxon>
    </lineage>
</organism>
<dbReference type="PANTHER" id="PTHR21198">
    <property type="entry name" value="GLUTAMATE RACEMASE"/>
    <property type="match status" value="1"/>
</dbReference>
<dbReference type="SUPFAM" id="SSF53681">
    <property type="entry name" value="Aspartate/glutamate racemase"/>
    <property type="match status" value="2"/>
</dbReference>
<evidence type="ECO:0000256" key="1">
    <source>
        <dbReference type="ARBA" id="ARBA00023235"/>
    </source>
</evidence>
<dbReference type="RefSeq" id="WP_319926707.1">
    <property type="nucleotide sequence ID" value="NZ_VCDP01000048.1"/>
</dbReference>
<proteinExistence type="predicted"/>
<sequence length="239" mass="25850">MPCSIGVLAGMGPRSTVPFVDMLVDASQALYGAKYDMDFPKMHILSLPTPFYPGQDIDDTQMVQALQSGIADLVRAEVDLIVVPCNLVHRYYSYMEQASAGIPVLHIADSALRKIPSDYTNVAVIGTEPTIDAGFYQERIRAAGKEPVSSTELRSRTTELITLIKAKGFGDKEVIMAWNSVLSCVEALKADVLLLACTDISPLIKSGGIDRPLNIVDAASSLAEEAIHAFYKVKSTAKL</sequence>
<protein>
    <submittedName>
        <fullName evidence="2">Aspartate racemase</fullName>
    </submittedName>
</protein>
<dbReference type="InterPro" id="IPR015942">
    <property type="entry name" value="Asp/Glu/hydantoin_racemase"/>
</dbReference>